<dbReference type="OrthoDB" id="9815657at2"/>
<dbReference type="InterPro" id="IPR028204">
    <property type="entry name" value="Tricorn_C1"/>
</dbReference>
<comment type="similarity">
    <text evidence="2 7">Belongs to the peptidase S41B family.</text>
</comment>
<evidence type="ECO:0000313" key="12">
    <source>
        <dbReference type="Proteomes" id="UP000270673"/>
    </source>
</evidence>
<dbReference type="SUPFAM" id="SSF52096">
    <property type="entry name" value="ClpP/crotonase"/>
    <property type="match status" value="1"/>
</dbReference>
<feature type="active site" description="Charge relay system" evidence="8">
    <location>
        <position position="1017"/>
    </location>
</feature>
<dbReference type="Pfam" id="PF03572">
    <property type="entry name" value="Peptidase_S41"/>
    <property type="match status" value="1"/>
</dbReference>
<dbReference type="InterPro" id="IPR029045">
    <property type="entry name" value="ClpP/crotonase-like_dom_sf"/>
</dbReference>
<keyword evidence="12" id="KW-1185">Reference proteome</keyword>
<dbReference type="CDD" id="cd07562">
    <property type="entry name" value="Peptidase_S41_TRI"/>
    <property type="match status" value="1"/>
</dbReference>
<dbReference type="Proteomes" id="UP000270673">
    <property type="component" value="Chromosome"/>
</dbReference>
<dbReference type="Pfam" id="PF14684">
    <property type="entry name" value="Tricorn_C1"/>
    <property type="match status" value="1"/>
</dbReference>
<dbReference type="InterPro" id="IPR005151">
    <property type="entry name" value="Tail-specific_protease"/>
</dbReference>
<evidence type="ECO:0000256" key="5">
    <source>
        <dbReference type="ARBA" id="ARBA00022801"/>
    </source>
</evidence>
<dbReference type="GO" id="GO:0005737">
    <property type="term" value="C:cytoplasm"/>
    <property type="evidence" value="ECO:0007669"/>
    <property type="project" value="UniProtKB-SubCell"/>
</dbReference>
<dbReference type="SUPFAM" id="SSF82171">
    <property type="entry name" value="DPP6 N-terminal domain-like"/>
    <property type="match status" value="1"/>
</dbReference>
<feature type="active site" description="Charge relay system" evidence="8">
    <location>
        <position position="734"/>
    </location>
</feature>
<dbReference type="InterPro" id="IPR015943">
    <property type="entry name" value="WD40/YVTN_repeat-like_dom_sf"/>
</dbReference>
<dbReference type="Gene3D" id="2.30.42.10">
    <property type="match status" value="1"/>
</dbReference>
<evidence type="ECO:0000256" key="8">
    <source>
        <dbReference type="PIRSR" id="PIRSR036421-1"/>
    </source>
</evidence>
<feature type="domain" description="Tail specific protease" evidence="10">
    <location>
        <begin position="837"/>
        <end position="1028"/>
    </location>
</feature>
<evidence type="ECO:0000256" key="9">
    <source>
        <dbReference type="PIRSR" id="PIRSR036421-3"/>
    </source>
</evidence>
<gene>
    <name evidence="11" type="ORF">D8S85_12640</name>
</gene>
<dbReference type="Gene3D" id="3.30.750.44">
    <property type="match status" value="1"/>
</dbReference>
<evidence type="ECO:0000256" key="4">
    <source>
        <dbReference type="ARBA" id="ARBA00022670"/>
    </source>
</evidence>
<evidence type="ECO:0000256" key="6">
    <source>
        <dbReference type="ARBA" id="ARBA00022825"/>
    </source>
</evidence>
<dbReference type="GO" id="GO:0008236">
    <property type="term" value="F:serine-type peptidase activity"/>
    <property type="evidence" value="ECO:0007669"/>
    <property type="project" value="UniProtKB-UniRule"/>
</dbReference>
<sequence>MRRFILLFGVLLAGLWVQAGEARLLRFPHSVGDKLVFSYAGDLYLVAAEGGTARRLTSHVGYEMFPRVSPDGKYIAFTGQYDGNTEVFVIPVEGGEPRRLTYTATLKRDDLGDRMGPNNVVIGWTPDSKRILYRSRRYTFNDFTGQLFTVPVEGGMSEEIPLKNGGFASYSPDGKKLAYNYIFREFRAWKRYQGGMADDIRVFDFNTKKSERITDNVRQDVFPMWSPDGNTIYYVSDRDDVMNLYAYNVNTKEDKQLTFYKEYDIKFPAIGDKLIVYEQGGYIYGYDLQSGKETKITINIDNDQIYSRPTLTDVSGQISSIAAAPGGERVVVAARGDIFSLPVKEGITYNLTHSSDANDMLAGWSPDGKYISYVSDKDGEFNIYLRDVATGKERKLVKNLKSYIFNYKWSPDSKKILWSEKGNTLNISDVESGNRKIVEKSGIRPMTSYNWSPDGKYITYVRPETTMDNIIVYGVESGEKHQVTDGWFGSSSPNFSEDGKYLVFVSARTFSPTYGRTEWNHVYNDMNKVYILPLAKDAPVLFAPKNDVVWVETAVNEKDKKKESEDKSIVYDFTNLESRLVELPVLASNYYGNVHMLGNRVYYNRGGSTLIYDLNGKKETDSGGNIEFTPGYKKAIVSSGSAFQVEDLPVFSASVTSPVSTKGVKRVIDYHQEWMQIYNESWRQMRDFFYAKNMHGVDWNHVYEKYKVLVPYVNHRTDLTYIIGEMIAELNVGHAYSINGRVPMPERIKMGLLGAKFMKDKSGYFKVTEVIEGANWDASTRSPLTMPGVEVKAGDYILAINGKSLKEVDNLFSELIDMAGKTVELTVNTTPVEKGVRNVLVVPLADESKLYYYHWVQNNIRKVNEATNGEVGYIHIPDMGVDGLNEFVKHYYPQLNKKALIIDDRGNGGGNVSPMITERLMRTPTFYTMHTNQTSGSVNPVGTFLGPKVLLVNEYSASDGDLFPYRFKYNHLGTIIGRRTWGGVVGYSGSIRVVDGGSIVTPSYAPFAADGSEFIIEGTGVTPHVDIENDPYLEYKGEDQQLNKAIQVILEKLKTEKNEIPPIPAFPNKAAKKK</sequence>
<dbReference type="SMART" id="SM00245">
    <property type="entry name" value="TSPc"/>
    <property type="match status" value="1"/>
</dbReference>
<dbReference type="KEGG" id="buy:D8S85_12640"/>
<feature type="active site" description="Nucleophile" evidence="8">
    <location>
        <position position="958"/>
    </location>
</feature>
<dbReference type="Pfam" id="PF26549">
    <property type="entry name" value="Tricorn_N"/>
    <property type="match status" value="1"/>
</dbReference>
<dbReference type="Gene3D" id="2.120.10.60">
    <property type="entry name" value="Tricorn protease N-terminal domain"/>
    <property type="match status" value="1"/>
</dbReference>
<keyword evidence="3 7" id="KW-0963">Cytoplasm</keyword>
<comment type="subcellular location">
    <subcellularLocation>
        <location evidence="1 7">Cytoplasm</location>
    </subcellularLocation>
</comment>
<dbReference type="SUPFAM" id="SSF50156">
    <property type="entry name" value="PDZ domain-like"/>
    <property type="match status" value="1"/>
</dbReference>
<evidence type="ECO:0000256" key="7">
    <source>
        <dbReference type="PIRNR" id="PIRNR036421"/>
    </source>
</evidence>
<dbReference type="SUPFAM" id="SSF69304">
    <property type="entry name" value="Tricorn protease N-terminal domain"/>
    <property type="match status" value="1"/>
</dbReference>
<dbReference type="GO" id="GO:0006508">
    <property type="term" value="P:proteolysis"/>
    <property type="evidence" value="ECO:0007669"/>
    <property type="project" value="UniProtKB-UniRule"/>
</dbReference>
<evidence type="ECO:0000256" key="2">
    <source>
        <dbReference type="ARBA" id="ARBA00008524"/>
    </source>
</evidence>
<reference evidence="11 12" key="1">
    <citation type="submission" date="2018-10" db="EMBL/GenBank/DDBJ databases">
        <title>Butyricimonas faecalis sp. nov., isolated from human faeces and emended description of the genus Butyricimonas.</title>
        <authorList>
            <person name="Le Roy T."/>
            <person name="Van der Smissen P."/>
            <person name="Paquot A."/>
            <person name="Delzenne N."/>
            <person name="Muccioli G."/>
            <person name="Collet J.-F."/>
            <person name="Cani P.D."/>
        </authorList>
    </citation>
    <scope>NUCLEOTIDE SEQUENCE [LARGE SCALE GENOMIC DNA]</scope>
    <source>
        <strain evidence="11 12">H184</strain>
    </source>
</reference>
<dbReference type="Pfam" id="PF26550">
    <property type="entry name" value="Tricorn_2nd"/>
    <property type="match status" value="1"/>
</dbReference>
<keyword evidence="6 7" id="KW-0720">Serine protease</keyword>
<evidence type="ECO:0000256" key="3">
    <source>
        <dbReference type="ARBA" id="ARBA00022490"/>
    </source>
</evidence>
<keyword evidence="4 7" id="KW-0645">Protease</keyword>
<dbReference type="InterPro" id="IPR036034">
    <property type="entry name" value="PDZ_sf"/>
</dbReference>
<dbReference type="EC" id="3.4.21.-" evidence="7"/>
<dbReference type="EMBL" id="CP032819">
    <property type="protein sequence ID" value="AZS30308.1"/>
    <property type="molecule type" value="Genomic_DNA"/>
</dbReference>
<evidence type="ECO:0000256" key="1">
    <source>
        <dbReference type="ARBA" id="ARBA00004496"/>
    </source>
</evidence>
<dbReference type="InterPro" id="IPR012393">
    <property type="entry name" value="Tricorn_protease"/>
</dbReference>
<evidence type="ECO:0000313" key="11">
    <source>
        <dbReference type="EMBL" id="AZS30308.1"/>
    </source>
</evidence>
<dbReference type="InterPro" id="IPR029414">
    <property type="entry name" value="Tricorn_PDZ"/>
</dbReference>
<dbReference type="Pfam" id="PF14685">
    <property type="entry name" value="PDZ_Tricorn"/>
    <property type="match status" value="1"/>
</dbReference>
<keyword evidence="5 7" id="KW-0378">Hydrolase</keyword>
<dbReference type="PANTHER" id="PTHR43253">
    <property type="entry name" value="TRICORN PROTEASE HOMOLOG 2-RELATED"/>
    <property type="match status" value="1"/>
</dbReference>
<dbReference type="Gene3D" id="3.90.226.10">
    <property type="entry name" value="2-enoyl-CoA Hydratase, Chain A, domain 1"/>
    <property type="match status" value="1"/>
</dbReference>
<protein>
    <recommendedName>
        <fullName evidence="7">Tricorn protease homolog</fullName>
        <ecNumber evidence="7">3.4.21.-</ecNumber>
    </recommendedName>
</protein>
<dbReference type="Gene3D" id="2.130.10.10">
    <property type="entry name" value="YVTN repeat-like/Quinoprotein amine dehydrogenase"/>
    <property type="match status" value="1"/>
</dbReference>
<organism evidence="11 12">
    <name type="scientific">Butyricimonas faecalis</name>
    <dbReference type="NCBI Taxonomy" id="2093856"/>
    <lineage>
        <taxon>Bacteria</taxon>
        <taxon>Pseudomonadati</taxon>
        <taxon>Bacteroidota</taxon>
        <taxon>Bacteroidia</taxon>
        <taxon>Bacteroidales</taxon>
        <taxon>Odoribacteraceae</taxon>
        <taxon>Butyricimonas</taxon>
    </lineage>
</organism>
<dbReference type="AlphaFoldDB" id="A0A3S9VUV9"/>
<proteinExistence type="inferred from homology"/>
<dbReference type="RefSeq" id="WP_127075160.1">
    <property type="nucleotide sequence ID" value="NZ_CP032819.1"/>
</dbReference>
<feature type="site" description="Transition state stabilizer; via amide nitrogen" evidence="9">
    <location>
        <position position="959"/>
    </location>
</feature>
<dbReference type="PIRSF" id="PIRSF036421">
    <property type="entry name" value="Tricorn_protease"/>
    <property type="match status" value="1"/>
</dbReference>
<evidence type="ECO:0000259" key="10">
    <source>
        <dbReference type="SMART" id="SM00245"/>
    </source>
</evidence>
<dbReference type="PANTHER" id="PTHR43253:SF1">
    <property type="entry name" value="TRICORN PROTEASE HOMOLOG 2-RELATED"/>
    <property type="match status" value="1"/>
</dbReference>
<name>A0A3S9VUV9_9BACT</name>
<comment type="function">
    <text evidence="7">Degrades oligopeptides.</text>
</comment>
<accession>A0A3S9VUV9</accession>